<dbReference type="SUPFAM" id="SSF55874">
    <property type="entry name" value="ATPase domain of HSP90 chaperone/DNA topoisomerase II/histidine kinase"/>
    <property type="match status" value="1"/>
</dbReference>
<feature type="chain" id="PRO_5036410755" description="Sacsin/Nov domain-containing protein" evidence="2">
    <location>
        <begin position="20"/>
        <end position="2543"/>
    </location>
</feature>
<dbReference type="PANTHER" id="PTHR46919">
    <property type="entry name" value="ZINC FINGER, C3HC4 TYPE (RING FINGER) FAMILY PROTEIN"/>
    <property type="match status" value="1"/>
</dbReference>
<dbReference type="EMBL" id="CAJOBC010006604">
    <property type="protein sequence ID" value="CAF3904796.1"/>
    <property type="molecule type" value="Genomic_DNA"/>
</dbReference>
<sequence length="2543" mass="294652">VKPLLLILPTAILKAIIEANKNVAKEKVWNEEESVEKLLTVVQQCNKNALDQIMSYLITEKSVDSTTIPTKIGDSIRKNNSIRSSSGLFKPPSSLIDPSASFAKLYDLDQPHDSLPDSVYRKQTVVEKLRHLGLIKQFLPMAYIVERAHTIENLNENDYEKAVERSKLLLTCIAQMLQKPKASEGIENLLHIKFIPVKQKPVLYKMEWYGANKNRFCAPIDGIYSDTHEYVCGSVHFLYENELISGKVSEKLQLNNQIPVESLAKQMRILETEWLKRKNSLSANTNPITEINTVDFIDQFTDRVVSNLYKRLEERTIDDNVLQKVRELMPPKWIFIDGQFYSVDNVAKCVTHPCAPFYVQLPQMYKSYKLFNKLGIKECFTNEYFIVFLKTLKESYNDQPLSQTDLECAIKMTLELFAVLHRKKESFNKSQEVYLPDTNCILRSIKDLCFKIDNISEQNVIEADMLTLHKSIPVNIAQILGVRMLQQKLIEDCSIGIPFGQHEKLTTRIRHLLESYPQDKDILKELLQNADDAGATTVHFIYDPRYHSTERIFTPKENVTNIGVTQNYAAVQGPALLCYNDSQFSDADFKGIVDLGEGSKNNNVHKIGRYGVGFNTVYHVTDVPTFMSSDKFVIFDPLLKYMPCVTTNNPGRQCDAKLIERFPDVFQTFLPDIFDLKKGTMFRLPLRASISEISGKVYSDPSIINLLDSLVDELPKCVLFLRNIRSVKLSKLNKNGEICSIEEVTVCPQGPDDEASIHTVSNILSNIQNRSALLEGNCHSIHTYSVDISSTKSGKQSYLIANGIGFTSGIQKSLYKDFLENFDQLKCLPVGACAYLLNDTSVPSSPHSTNSDDEQKRKELNKEHFIYCFLPLPVCIDIPMHVHGYFCLSNESRYDLWKSDIEKDTKRLWNEALAEYLLSQCYVEVVCLTAKQVQNQSLSIEHYLALFVNAGTIENNLIKLLIENAYETFFSRALTIIPTLNIASKASFAWTHVSNPKLYFITAFESYVRNLVTDEDKYPAYINDCHHSLLLIDTKICQERRLIDRIKHDKKSMRDLTSVHLCNELRMYSSHNTNVSSIDDTVFTHKSLYIFLSFVLLDEKVRRGQLNGCPLLLRADNKVSCFDKNNTLYGFQHVSTFQTYLDRFMHPTLLNLFKTEELQKCWLRELKINDLADMLPKVLDKDKFCKNGHELFTECEVDVDVKIKDILNIWLILENNLRSVLPVKGNSESDRNDVKRVLLKELEPIKYWCLIPIQSHNGESSKHKKVHFAPFTVVDMIFYEDYGSRVELYYLSKAKVQVLNTTFFYYEDDLNQDVINILKYLVQDIGEPTQVLDVLSALSDRTPDFYKKLDDEAYGNILIYCNSILTSCRAHQNPEFYALKIEKLPIFMNIYGHYERLSDKKRIYVSSQMPLNHLNEVSRRLDMQFLKHRGDVQFSIQKYLKIKFMDVYALYGTILDCLTSAELMDRVEHMKYLRTKYEPFDCKDNTLKLKLQSFKFIKDTDENIRSASYFYDHNNEVFQLALPSSRFLVGEFRKKEWLQFLSYIGLQTEVNQANALFVMKELSKKNMLDENGVQAAFSIMKGTQQYSDQFFEQASLIEFIPNAVNDELMQIVQASPRLIATKNACTHKKASLCWTEVGILPEKLASLDEKILKQCKICQQPELETIIQCIEKVSQRFTNDNDISEENYLILLKLCQEWCRALVELGKENKEKLRNTRFIPMKRINVNNTLNVRLVAPDDIFIRTTEWHDTIWPYFFAIDVNDKDYKQGIIAFLLALPVENKPSCSHCIRALKNLYEKSPQKILDPNDRVTVVKAILYYMRSEMDDDRPECEKAITYQDVYLPNLCFILTSSQQLHYIDQPKYKNLISKSEQIKQLCFCHILFGNYLEETASSNNNARLENKIRQLESDCKGNRIKRYFPHLTPISDILDERVNEDCVTDDSIEVSSLAETIHTSEFYRAISRIVQHFFPSKSTEENIGKLIQFLHELEIYITKEPIKASIFNKKTNQMIDNSQIELLKHLKKIYDDGYTSYILYIYDISKKNDTTRFCDEVTETIQQQCYTTFCENVTSTKESHRLFKVIRDIIRGDVQDYEKLLNDHNIQEGEETVFDNLTFVPKLGSLVELADLQYLVPGIQSCAPRDYIAREVHTSDDADEIVEDLDNIMEITEYPPEYRHARITKLIEDHENDFEKKYEVEIEPRKYEIISAVYLYRFNKPSLNEIPMRNNDDIVNNKQIMLTNMPTTEEDEAHRFACSEALKEQIDKDVQKIKPLAGKERRTAIRRLMLEYHPDKHMKQIPLYVVAFQYLQQCLARLFNLGDASTDQTQGNDERNFHFTNSSRSGYTYEGRKTNFSYYFGSATQSHRRERRKNPQPSTALKWLLQARYNLKELLEYRKRDIYLWCCIKSYYVALDVIHCVMIADDWNSVRQTSTLSGLNANCENNSVKTLSDANRACQLAEELCKKAEKAFIPNQLSTVMLTEVAYLPPQSTKLIHKIQQLCGVIFTTGNTLYSWNSLQTELCTLIIFQLFDYSRLSPSINVQKEFKR</sequence>
<accession>A0A814S216</accession>
<dbReference type="PANTHER" id="PTHR46919:SF2">
    <property type="entry name" value="SACSIN"/>
    <property type="match status" value="1"/>
</dbReference>
<feature type="non-terminal residue" evidence="4">
    <location>
        <position position="1"/>
    </location>
</feature>
<dbReference type="Gene3D" id="1.10.287.110">
    <property type="entry name" value="DnaJ domain"/>
    <property type="match status" value="1"/>
</dbReference>
<comment type="caution">
    <text evidence="4">The sequence shown here is derived from an EMBL/GenBank/DDBJ whole genome shotgun (WGS) entry which is preliminary data.</text>
</comment>
<dbReference type="OrthoDB" id="1262810at2759"/>
<evidence type="ECO:0000256" key="2">
    <source>
        <dbReference type="SAM" id="SignalP"/>
    </source>
</evidence>
<dbReference type="InterPro" id="IPR036869">
    <property type="entry name" value="J_dom_sf"/>
</dbReference>
<dbReference type="NCBIfam" id="NF047352">
    <property type="entry name" value="P_loop_sacsin"/>
    <property type="match status" value="1"/>
</dbReference>
<dbReference type="Pfam" id="PF25794">
    <property type="entry name" value="SACS"/>
    <property type="match status" value="1"/>
</dbReference>
<organism evidence="4 6">
    <name type="scientific">Didymodactylos carnosus</name>
    <dbReference type="NCBI Taxonomy" id="1234261"/>
    <lineage>
        <taxon>Eukaryota</taxon>
        <taxon>Metazoa</taxon>
        <taxon>Spiralia</taxon>
        <taxon>Gnathifera</taxon>
        <taxon>Rotifera</taxon>
        <taxon>Eurotatoria</taxon>
        <taxon>Bdelloidea</taxon>
        <taxon>Philodinida</taxon>
        <taxon>Philodinidae</taxon>
        <taxon>Didymodactylos</taxon>
    </lineage>
</organism>
<feature type="domain" description="Sacsin/Nov" evidence="3">
    <location>
        <begin position="502"/>
        <end position="736"/>
    </location>
</feature>
<protein>
    <recommendedName>
        <fullName evidence="3">Sacsin/Nov domain-containing protein</fullName>
    </recommendedName>
</protein>
<proteinExistence type="predicted"/>
<reference evidence="4" key="1">
    <citation type="submission" date="2021-02" db="EMBL/GenBank/DDBJ databases">
        <authorList>
            <person name="Nowell W R."/>
        </authorList>
    </citation>
    <scope>NUCLEOTIDE SEQUENCE</scope>
</reference>
<name>A0A814S216_9BILA</name>
<keyword evidence="2" id="KW-0732">Signal</keyword>
<dbReference type="Proteomes" id="UP000663829">
    <property type="component" value="Unassembled WGS sequence"/>
</dbReference>
<gene>
    <name evidence="4" type="ORF">GPM918_LOCUS20689</name>
    <name evidence="5" type="ORF">SRO942_LOCUS20687</name>
</gene>
<evidence type="ECO:0000259" key="3">
    <source>
        <dbReference type="Pfam" id="PF25794"/>
    </source>
</evidence>
<evidence type="ECO:0000256" key="1">
    <source>
        <dbReference type="SAM" id="Coils"/>
    </source>
</evidence>
<feature type="signal peptide" evidence="2">
    <location>
        <begin position="1"/>
        <end position="19"/>
    </location>
</feature>
<evidence type="ECO:0000313" key="4">
    <source>
        <dbReference type="EMBL" id="CAF1141071.1"/>
    </source>
</evidence>
<dbReference type="Proteomes" id="UP000681722">
    <property type="component" value="Unassembled WGS sequence"/>
</dbReference>
<keyword evidence="6" id="KW-1185">Reference proteome</keyword>
<evidence type="ECO:0000313" key="5">
    <source>
        <dbReference type="EMBL" id="CAF3904796.1"/>
    </source>
</evidence>
<dbReference type="InterPro" id="IPR036890">
    <property type="entry name" value="HATPase_C_sf"/>
</dbReference>
<keyword evidence="1" id="KW-0175">Coiled coil</keyword>
<dbReference type="EMBL" id="CAJNOQ010006603">
    <property type="protein sequence ID" value="CAF1141071.1"/>
    <property type="molecule type" value="Genomic_DNA"/>
</dbReference>
<feature type="coiled-coil region" evidence="1">
    <location>
        <begin position="1888"/>
        <end position="1915"/>
    </location>
</feature>
<dbReference type="InterPro" id="IPR058210">
    <property type="entry name" value="SACS/Nov_dom"/>
</dbReference>
<evidence type="ECO:0000313" key="6">
    <source>
        <dbReference type="Proteomes" id="UP000663829"/>
    </source>
</evidence>